<keyword evidence="4" id="KW-1185">Reference proteome</keyword>
<evidence type="ECO:0000313" key="3">
    <source>
        <dbReference type="EMBL" id="EGJ51474.1"/>
    </source>
</evidence>
<name>F3Z3D4_DESAF</name>
<protein>
    <recommendedName>
        <fullName evidence="5">Abortive infection protein-like C-terminal domain-containing protein</fullName>
    </recommendedName>
</protein>
<evidence type="ECO:0008006" key="5">
    <source>
        <dbReference type="Google" id="ProtNLM"/>
    </source>
</evidence>
<sequence length="307" mass="34576">MIMASKAKNKISDITRRDIFDTICLWNISWHGRMDEVDFLGRVFDLSNMPSNDPRYSNVAGDIFQHRINNDDWPDDWIFSDRRFNLLYCEDETLLRFLCEMLHPRVRRDDESIKLLKDFNKLLEKDGFRLVARQHISGRPVFSAELIIDSAPAGLIDIQKQFTDADETYVSQQITRIQAALENDPALAIGTSKELIETVCKTILHQRNAATEETNAPLPKLVRATTKALALTPDDIPETAKAAKTIKTMLSNFANLADGIAELRNLYGTGHGQKVGTKGLGIRHAKLAVGAATTLAVFLLETHRERS</sequence>
<dbReference type="RefSeq" id="WP_014261108.1">
    <property type="nucleotide sequence ID" value="NC_016629.1"/>
</dbReference>
<organism evidence="3 4">
    <name type="scientific">Desulfocurvibacter africanus subsp. africanus str. Walvis Bay</name>
    <dbReference type="NCBI Taxonomy" id="690850"/>
    <lineage>
        <taxon>Bacteria</taxon>
        <taxon>Pseudomonadati</taxon>
        <taxon>Thermodesulfobacteriota</taxon>
        <taxon>Desulfovibrionia</taxon>
        <taxon>Desulfovibrionales</taxon>
        <taxon>Desulfovibrionaceae</taxon>
        <taxon>Desulfocurvibacter</taxon>
    </lineage>
</organism>
<evidence type="ECO:0000313" key="4">
    <source>
        <dbReference type="Proteomes" id="UP000007844"/>
    </source>
</evidence>
<dbReference type="eggNOG" id="ENOG502Z9XS">
    <property type="taxonomic scope" value="Bacteria"/>
</dbReference>
<dbReference type="AlphaFoldDB" id="F3Z3D4"/>
<feature type="domain" description="Abortive infection protein-like C-terminal" evidence="1">
    <location>
        <begin position="219"/>
        <end position="301"/>
    </location>
</feature>
<dbReference type="InterPro" id="IPR026001">
    <property type="entry name" value="Abi-like_C"/>
</dbReference>
<dbReference type="Pfam" id="PF18860">
    <property type="entry name" value="AbiJ_NTD3"/>
    <property type="match status" value="1"/>
</dbReference>
<dbReference type="Pfam" id="PF14355">
    <property type="entry name" value="Abi_C"/>
    <property type="match status" value="1"/>
</dbReference>
<dbReference type="EMBL" id="CP003221">
    <property type="protein sequence ID" value="EGJ51474.1"/>
    <property type="molecule type" value="Genomic_DNA"/>
</dbReference>
<dbReference type="HOGENOM" id="CLU_064307_0_0_7"/>
<reference evidence="3 4" key="1">
    <citation type="journal article" date="2011" name="J. Bacteriol.">
        <title>Genome sequence of the mercury-methylating and pleomorphic Desulfovibrio africanus Strain Walvis Bay.</title>
        <authorList>
            <person name="Brown S.D."/>
            <person name="Wall J.D."/>
            <person name="Kucken A.M."/>
            <person name="Gilmour C.C."/>
            <person name="Podar M."/>
            <person name="Brandt C.C."/>
            <person name="Teshima H."/>
            <person name="Detter J.C."/>
            <person name="Han C.S."/>
            <person name="Land M.L."/>
            <person name="Lucas S."/>
            <person name="Han J."/>
            <person name="Pennacchio L."/>
            <person name="Nolan M."/>
            <person name="Pitluck S."/>
            <person name="Woyke T."/>
            <person name="Goodwin L."/>
            <person name="Palumbo A.V."/>
            <person name="Elias D.A."/>
        </authorList>
    </citation>
    <scope>NUCLEOTIDE SEQUENCE [LARGE SCALE GENOMIC DNA]</scope>
    <source>
        <strain evidence="3 4">Walvis Bay</strain>
    </source>
</reference>
<dbReference type="KEGG" id="daf:Desaf_3178"/>
<dbReference type="Proteomes" id="UP000007844">
    <property type="component" value="Chromosome"/>
</dbReference>
<proteinExistence type="predicted"/>
<feature type="domain" description="AbiJ-NTD3" evidence="2">
    <location>
        <begin position="10"/>
        <end position="176"/>
    </location>
</feature>
<accession>F3Z3D4</accession>
<dbReference type="InterPro" id="IPR041427">
    <property type="entry name" value="AbiJ-NTD3"/>
</dbReference>
<evidence type="ECO:0000259" key="2">
    <source>
        <dbReference type="Pfam" id="PF18860"/>
    </source>
</evidence>
<gene>
    <name evidence="3" type="ORF">Desaf_3178</name>
</gene>
<evidence type="ECO:0000259" key="1">
    <source>
        <dbReference type="Pfam" id="PF14355"/>
    </source>
</evidence>